<dbReference type="GO" id="GO:0032993">
    <property type="term" value="C:protein-DNA complex"/>
    <property type="evidence" value="ECO:0007669"/>
    <property type="project" value="TreeGrafter"/>
</dbReference>
<reference evidence="8" key="1">
    <citation type="submission" date="2021-04" db="EMBL/GenBank/DDBJ databases">
        <title>Isolation of p-tert-butylphenol degrading bacteria Sphingobium phenoxybenzoativorans Tas13 from active sludge.</title>
        <authorList>
            <person name="Li Y."/>
        </authorList>
    </citation>
    <scope>NUCLEOTIDE SEQUENCE</scope>
    <source>
        <strain evidence="8">Tas13</strain>
    </source>
</reference>
<evidence type="ECO:0000313" key="8">
    <source>
        <dbReference type="EMBL" id="QUT06993.1"/>
    </source>
</evidence>
<dbReference type="Proteomes" id="UP000681425">
    <property type="component" value="Chromosome"/>
</dbReference>
<dbReference type="Gene3D" id="1.10.10.10">
    <property type="entry name" value="Winged helix-like DNA-binding domain superfamily/Winged helix DNA-binding domain"/>
    <property type="match status" value="1"/>
</dbReference>
<evidence type="ECO:0000256" key="5">
    <source>
        <dbReference type="SAM" id="MobiDB-lite"/>
    </source>
</evidence>
<dbReference type="Gene3D" id="3.40.190.290">
    <property type="match status" value="1"/>
</dbReference>
<dbReference type="InterPro" id="IPR036388">
    <property type="entry name" value="WH-like_DNA-bd_sf"/>
</dbReference>
<feature type="compositionally biased region" description="Low complexity" evidence="5">
    <location>
        <begin position="78"/>
        <end position="91"/>
    </location>
</feature>
<evidence type="ECO:0000256" key="1">
    <source>
        <dbReference type="ARBA" id="ARBA00009437"/>
    </source>
</evidence>
<sequence>MTTPTLRQLEIFAQMVASGNIADCALALGMAEAAVKSELRALQHRLGHQLFVIEGTDFTLTPIGQKTVDAMALLTAGASPQEEAEASAPQVEEADSDEAGVEEIAAEETETAEAAAEETGAEDIPDPAPTVAAEAEQEIPSQDETAAPEVITEDEADIPYAADSAPTPEIVSAENADAPQDLEDDPAEEAISAPVPDEQLETEQPALLDEASDILELAGFAEPEAAPLPAPAALDDMPSPSTLIKAAPALDDIEWPPPVKRMSWVTDEPLELTELAPEPVLELSPEPLDASGGIAEPIEEPALTEEAPVLAEDALDDSSPAQDSEKVVPLPIVNTLAVRVVFAAPAPATVPPPTVISLFAAVPLPVPANDPEPAPPLAPAPVVELKHAQQQVTLAAHPSVFGHFQEALTAFEQANPDVAIALELDAFTAMRAEPLLASGEVDIVYYYAMGERERFESRYVWSESLSIFIGAAHPLAQQETITVEDLVGVRPVLLGSRNPLRPILDNAMIRGGVDLWHPALETDNLYDIMTAVRDGAGYFAAFGPLARDFGKMPGIRRLPLVDPLPPVEVRQAVREDMRDDPVISSLAEYLFR</sequence>
<evidence type="ECO:0000313" key="9">
    <source>
        <dbReference type="Proteomes" id="UP000681425"/>
    </source>
</evidence>
<dbReference type="GO" id="GO:0003700">
    <property type="term" value="F:DNA-binding transcription factor activity"/>
    <property type="evidence" value="ECO:0007669"/>
    <property type="project" value="InterPro"/>
</dbReference>
<dbReference type="EMBL" id="CP073910">
    <property type="protein sequence ID" value="QUT06993.1"/>
    <property type="molecule type" value="Genomic_DNA"/>
</dbReference>
<dbReference type="Pfam" id="PF03466">
    <property type="entry name" value="LysR_substrate"/>
    <property type="match status" value="1"/>
</dbReference>
<keyword evidence="4" id="KW-0804">Transcription</keyword>
<keyword evidence="3" id="KW-0238">DNA-binding</keyword>
<dbReference type="KEGG" id="spph:KFK14_06075"/>
<dbReference type="Pfam" id="PF00126">
    <property type="entry name" value="HTH_1"/>
    <property type="match status" value="1"/>
</dbReference>
<dbReference type="AlphaFoldDB" id="A0A975KAE2"/>
<dbReference type="RefSeq" id="WP_212610236.1">
    <property type="nucleotide sequence ID" value="NZ_CP073910.1"/>
</dbReference>
<name>A0A975KAE2_9SPHN</name>
<accession>A0A975KAE2</accession>
<dbReference type="InterPro" id="IPR005119">
    <property type="entry name" value="LysR_subst-bd"/>
</dbReference>
<feature type="domain" description="LysR substrate-binding" evidence="7">
    <location>
        <begin position="388"/>
        <end position="590"/>
    </location>
</feature>
<dbReference type="CDD" id="cd05466">
    <property type="entry name" value="PBP2_LTTR_substrate"/>
    <property type="match status" value="1"/>
</dbReference>
<dbReference type="InterPro" id="IPR036390">
    <property type="entry name" value="WH_DNA-bd_sf"/>
</dbReference>
<comment type="similarity">
    <text evidence="1">Belongs to the LysR transcriptional regulatory family.</text>
</comment>
<feature type="region of interest" description="Disordered" evidence="5">
    <location>
        <begin position="78"/>
        <end position="149"/>
    </location>
</feature>
<keyword evidence="9" id="KW-1185">Reference proteome</keyword>
<proteinExistence type="inferred from homology"/>
<evidence type="ECO:0000259" key="7">
    <source>
        <dbReference type="Pfam" id="PF03466"/>
    </source>
</evidence>
<dbReference type="InterPro" id="IPR000847">
    <property type="entry name" value="LysR_HTH_N"/>
</dbReference>
<dbReference type="PANTHER" id="PTHR30346">
    <property type="entry name" value="TRANSCRIPTIONAL DUAL REGULATOR HCAR-RELATED"/>
    <property type="match status" value="1"/>
</dbReference>
<dbReference type="PANTHER" id="PTHR30346:SF0">
    <property type="entry name" value="HCA OPERON TRANSCRIPTIONAL ACTIVATOR HCAR"/>
    <property type="match status" value="1"/>
</dbReference>
<gene>
    <name evidence="8" type="ORF">KFK14_06075</name>
</gene>
<feature type="region of interest" description="Disordered" evidence="5">
    <location>
        <begin position="179"/>
        <end position="201"/>
    </location>
</feature>
<evidence type="ECO:0000259" key="6">
    <source>
        <dbReference type="Pfam" id="PF00126"/>
    </source>
</evidence>
<protein>
    <submittedName>
        <fullName evidence="8">LysR family transcriptional regulator</fullName>
    </submittedName>
</protein>
<dbReference type="SUPFAM" id="SSF53850">
    <property type="entry name" value="Periplasmic binding protein-like II"/>
    <property type="match status" value="1"/>
</dbReference>
<feature type="domain" description="HTH lysR-type" evidence="6">
    <location>
        <begin position="6"/>
        <end position="65"/>
    </location>
</feature>
<feature type="compositionally biased region" description="Acidic residues" evidence="5">
    <location>
        <begin position="92"/>
        <end position="125"/>
    </location>
</feature>
<dbReference type="GO" id="GO:0003677">
    <property type="term" value="F:DNA binding"/>
    <property type="evidence" value="ECO:0007669"/>
    <property type="project" value="UniProtKB-KW"/>
</dbReference>
<evidence type="ECO:0000256" key="3">
    <source>
        <dbReference type="ARBA" id="ARBA00023125"/>
    </source>
</evidence>
<evidence type="ECO:0000256" key="4">
    <source>
        <dbReference type="ARBA" id="ARBA00023163"/>
    </source>
</evidence>
<dbReference type="SUPFAM" id="SSF46785">
    <property type="entry name" value="Winged helix' DNA-binding domain"/>
    <property type="match status" value="1"/>
</dbReference>
<evidence type="ECO:0000256" key="2">
    <source>
        <dbReference type="ARBA" id="ARBA00023015"/>
    </source>
</evidence>
<organism evidence="8 9">
    <name type="scientific">Sphingobium phenoxybenzoativorans</name>
    <dbReference type="NCBI Taxonomy" id="1592790"/>
    <lineage>
        <taxon>Bacteria</taxon>
        <taxon>Pseudomonadati</taxon>
        <taxon>Pseudomonadota</taxon>
        <taxon>Alphaproteobacteria</taxon>
        <taxon>Sphingomonadales</taxon>
        <taxon>Sphingomonadaceae</taxon>
        <taxon>Sphingobium</taxon>
    </lineage>
</organism>
<keyword evidence="2" id="KW-0805">Transcription regulation</keyword>